<feature type="transmembrane region" description="Helical" evidence="1">
    <location>
        <begin position="21"/>
        <end position="40"/>
    </location>
</feature>
<protein>
    <submittedName>
        <fullName evidence="2">Uncharacterized protein</fullName>
    </submittedName>
</protein>
<name>A0ABW1UFW3_9LACO</name>
<gene>
    <name evidence="2" type="ORF">ACFQH1_02150</name>
</gene>
<sequence>MKSHQQVLVWLTGLRANGRKWRWLIVLTMSVLFSFGQFGWQVQASTTPVMTQPHSVKAELFDSRTGAMLSLATTHDGHANQINQLSLVLLVSSGVIGSYCWYRAKHLQK</sequence>
<evidence type="ECO:0000313" key="2">
    <source>
        <dbReference type="EMBL" id="MFC6294038.1"/>
    </source>
</evidence>
<comment type="caution">
    <text evidence="2">The sequence shown here is derived from an EMBL/GenBank/DDBJ whole genome shotgun (WGS) entry which is preliminary data.</text>
</comment>
<reference evidence="3" key="1">
    <citation type="journal article" date="2019" name="Int. J. Syst. Evol. Microbiol.">
        <title>The Global Catalogue of Microorganisms (GCM) 10K type strain sequencing project: providing services to taxonomists for standard genome sequencing and annotation.</title>
        <authorList>
            <consortium name="The Broad Institute Genomics Platform"/>
            <consortium name="The Broad Institute Genome Sequencing Center for Infectious Disease"/>
            <person name="Wu L."/>
            <person name="Ma J."/>
        </authorList>
    </citation>
    <scope>NUCLEOTIDE SEQUENCE [LARGE SCALE GENOMIC DNA]</scope>
    <source>
        <strain evidence="3">CCM 8934</strain>
    </source>
</reference>
<organism evidence="2 3">
    <name type="scientific">Lactiplantibacillus daoliensis</name>
    <dbReference type="NCBI Taxonomy" id="2559916"/>
    <lineage>
        <taxon>Bacteria</taxon>
        <taxon>Bacillati</taxon>
        <taxon>Bacillota</taxon>
        <taxon>Bacilli</taxon>
        <taxon>Lactobacillales</taxon>
        <taxon>Lactobacillaceae</taxon>
        <taxon>Lactiplantibacillus</taxon>
    </lineage>
</organism>
<dbReference type="RefSeq" id="WP_137607541.1">
    <property type="nucleotide sequence ID" value="NZ_BJDH01000005.1"/>
</dbReference>
<accession>A0ABW1UFW3</accession>
<evidence type="ECO:0000313" key="3">
    <source>
        <dbReference type="Proteomes" id="UP001596227"/>
    </source>
</evidence>
<keyword evidence="1" id="KW-0472">Membrane</keyword>
<feature type="transmembrane region" description="Helical" evidence="1">
    <location>
        <begin position="82"/>
        <end position="102"/>
    </location>
</feature>
<dbReference type="Proteomes" id="UP001596227">
    <property type="component" value="Unassembled WGS sequence"/>
</dbReference>
<keyword evidence="1" id="KW-1133">Transmembrane helix</keyword>
<keyword evidence="3" id="KW-1185">Reference proteome</keyword>
<evidence type="ECO:0000256" key="1">
    <source>
        <dbReference type="SAM" id="Phobius"/>
    </source>
</evidence>
<dbReference type="EMBL" id="JBHSSB010000004">
    <property type="protein sequence ID" value="MFC6294038.1"/>
    <property type="molecule type" value="Genomic_DNA"/>
</dbReference>
<proteinExistence type="predicted"/>
<keyword evidence="1" id="KW-0812">Transmembrane</keyword>